<evidence type="ECO:0000256" key="3">
    <source>
        <dbReference type="ARBA" id="ARBA00022801"/>
    </source>
</evidence>
<dbReference type="Proteomes" id="UP001383192">
    <property type="component" value="Unassembled WGS sequence"/>
</dbReference>
<organism evidence="7 8">
    <name type="scientific">Paramarasmius palmivorus</name>
    <dbReference type="NCBI Taxonomy" id="297713"/>
    <lineage>
        <taxon>Eukaryota</taxon>
        <taxon>Fungi</taxon>
        <taxon>Dikarya</taxon>
        <taxon>Basidiomycota</taxon>
        <taxon>Agaricomycotina</taxon>
        <taxon>Agaricomycetes</taxon>
        <taxon>Agaricomycetidae</taxon>
        <taxon>Agaricales</taxon>
        <taxon>Marasmiineae</taxon>
        <taxon>Marasmiaceae</taxon>
        <taxon>Paramarasmius</taxon>
    </lineage>
</organism>
<keyword evidence="3" id="KW-0378">Hydrolase</keyword>
<dbReference type="PROSITE" id="PS50056">
    <property type="entry name" value="TYR_PHOSPHATASE_2"/>
    <property type="match status" value="1"/>
</dbReference>
<dbReference type="GO" id="GO:0008138">
    <property type="term" value="F:protein tyrosine/serine/threonine phosphatase activity"/>
    <property type="evidence" value="ECO:0007669"/>
    <property type="project" value="TreeGrafter"/>
</dbReference>
<evidence type="ECO:0000313" key="8">
    <source>
        <dbReference type="Proteomes" id="UP001383192"/>
    </source>
</evidence>
<dbReference type="InterPro" id="IPR029021">
    <property type="entry name" value="Prot-tyrosine_phosphatase-like"/>
</dbReference>
<dbReference type="EMBL" id="JAYKXP010000301">
    <property type="protein sequence ID" value="KAK7015901.1"/>
    <property type="molecule type" value="Genomic_DNA"/>
</dbReference>
<comment type="similarity">
    <text evidence="1">Belongs to the protein-tyrosine phosphatase family. Non-receptor class dual specificity subfamily.</text>
</comment>
<evidence type="ECO:0000259" key="5">
    <source>
        <dbReference type="PROSITE" id="PS50054"/>
    </source>
</evidence>
<dbReference type="AlphaFoldDB" id="A0AAW0AR77"/>
<keyword evidence="8" id="KW-1185">Reference proteome</keyword>
<comment type="caution">
    <text evidence="7">The sequence shown here is derived from an EMBL/GenBank/DDBJ whole genome shotgun (WGS) entry which is preliminary data.</text>
</comment>
<dbReference type="InterPro" id="IPR016130">
    <property type="entry name" value="Tyr_Pase_AS"/>
</dbReference>
<reference evidence="7 8" key="1">
    <citation type="submission" date="2024-01" db="EMBL/GenBank/DDBJ databases">
        <title>A draft genome for a cacao thread blight-causing isolate of Paramarasmius palmivorus.</title>
        <authorList>
            <person name="Baruah I.K."/>
            <person name="Bukari Y."/>
            <person name="Amoako-Attah I."/>
            <person name="Meinhardt L.W."/>
            <person name="Bailey B.A."/>
            <person name="Cohen S.P."/>
        </authorList>
    </citation>
    <scope>NUCLEOTIDE SEQUENCE [LARGE SCALE GENOMIC DNA]</scope>
    <source>
        <strain evidence="7 8">GH-12</strain>
    </source>
</reference>
<protein>
    <recommendedName>
        <fullName evidence="2">protein-tyrosine-phosphatase</fullName>
        <ecNumber evidence="2">3.1.3.48</ecNumber>
    </recommendedName>
</protein>
<feature type="domain" description="Tyrosine-protein phosphatase" evidence="5">
    <location>
        <begin position="8"/>
        <end position="152"/>
    </location>
</feature>
<dbReference type="PROSITE" id="PS00383">
    <property type="entry name" value="TYR_PHOSPHATASE_1"/>
    <property type="match status" value="1"/>
</dbReference>
<dbReference type="SUPFAM" id="SSF52799">
    <property type="entry name" value="(Phosphotyrosine protein) phosphatases II"/>
    <property type="match status" value="2"/>
</dbReference>
<dbReference type="InterPro" id="IPR000387">
    <property type="entry name" value="Tyr_Pase_dom"/>
</dbReference>
<evidence type="ECO:0000256" key="2">
    <source>
        <dbReference type="ARBA" id="ARBA00013064"/>
    </source>
</evidence>
<dbReference type="PANTHER" id="PTHR45848:SF4">
    <property type="entry name" value="DUAL SPECIFICITY PROTEIN PHOSPHATASE 12"/>
    <property type="match status" value="1"/>
</dbReference>
<dbReference type="Pfam" id="PF00782">
    <property type="entry name" value="DSPc"/>
    <property type="match status" value="2"/>
</dbReference>
<dbReference type="GO" id="GO:0005634">
    <property type="term" value="C:nucleus"/>
    <property type="evidence" value="ECO:0007669"/>
    <property type="project" value="TreeGrafter"/>
</dbReference>
<dbReference type="InterPro" id="IPR000340">
    <property type="entry name" value="Dual-sp_phosphatase_cat-dom"/>
</dbReference>
<sequence>MYPQSSTSPSINEIVGNQLFLGNLSSAKSPELRARLGITHILSVCQEFYSTGPTHLAISIADCEYEDILVHLPKACEFIQQALDEGGRVLVHCVMGVSRSTTVLAAYRRPCVLPNYGFLKQLDVFAECGYHPSNESPAYISWKRKQQQHVTQFLNQMVDTTPIIPEQLFLSSEFPDDPRQAQSLIQELGITHVLSISPCELPRLPASVKRYNIKLTSQQDSLLLAIPEACNFIRDAVVRQGLVLVHSLAESKAAIVVCSYLMRTRNISSAQSCRILEDALPLFNRTTNFTRHLELFGACGYAPTADHPLVMEWTGRLPSGMVKTGLCSQQITAAMNAAAASLLSETSLDIEAFGDALQKIHVSHSNKRVKGVVS</sequence>
<name>A0AAW0AR77_9AGAR</name>
<evidence type="ECO:0000256" key="4">
    <source>
        <dbReference type="ARBA" id="ARBA00022912"/>
    </source>
</evidence>
<feature type="domain" description="Tyrosine specific protein phosphatases" evidence="6">
    <location>
        <begin position="70"/>
        <end position="107"/>
    </location>
</feature>
<evidence type="ECO:0000313" key="7">
    <source>
        <dbReference type="EMBL" id="KAK7015901.1"/>
    </source>
</evidence>
<dbReference type="InterPro" id="IPR020422">
    <property type="entry name" value="TYR_PHOSPHATASE_DUAL_dom"/>
</dbReference>
<dbReference type="PANTHER" id="PTHR45848">
    <property type="entry name" value="DUAL SPECIFICITY PROTEIN PHOSPHATASE 12 FAMILY MEMBER"/>
    <property type="match status" value="1"/>
</dbReference>
<accession>A0AAW0AR77</accession>
<dbReference type="Gene3D" id="3.90.190.10">
    <property type="entry name" value="Protein tyrosine phosphatase superfamily"/>
    <property type="match status" value="2"/>
</dbReference>
<dbReference type="GO" id="GO:0004725">
    <property type="term" value="F:protein tyrosine phosphatase activity"/>
    <property type="evidence" value="ECO:0007669"/>
    <property type="project" value="UniProtKB-EC"/>
</dbReference>
<gene>
    <name evidence="7" type="ORF">VNI00_019009</name>
</gene>
<proteinExistence type="inferred from homology"/>
<evidence type="ECO:0000256" key="1">
    <source>
        <dbReference type="ARBA" id="ARBA00008601"/>
    </source>
</evidence>
<evidence type="ECO:0000259" key="6">
    <source>
        <dbReference type="PROSITE" id="PS50056"/>
    </source>
</evidence>
<dbReference type="SMART" id="SM00195">
    <property type="entry name" value="DSPc"/>
    <property type="match status" value="2"/>
</dbReference>
<keyword evidence="4" id="KW-0904">Protein phosphatase</keyword>
<dbReference type="EC" id="3.1.3.48" evidence="2"/>
<dbReference type="PROSITE" id="PS50054">
    <property type="entry name" value="TYR_PHOSPHATASE_DUAL"/>
    <property type="match status" value="1"/>
</dbReference>
<dbReference type="CDD" id="cd14498">
    <property type="entry name" value="DSP"/>
    <property type="match status" value="2"/>
</dbReference>